<dbReference type="RefSeq" id="WP_142894848.1">
    <property type="nucleotide sequence ID" value="NZ_ML660052.1"/>
</dbReference>
<dbReference type="PANTHER" id="PTHR33453:SF9">
    <property type="entry name" value="ALBUMIN B-32"/>
    <property type="match status" value="1"/>
</dbReference>
<evidence type="ECO:0008006" key="5">
    <source>
        <dbReference type="Google" id="ProtNLM"/>
    </source>
</evidence>
<evidence type="ECO:0000313" key="3">
    <source>
        <dbReference type="EMBL" id="TQV83611.1"/>
    </source>
</evidence>
<reference evidence="3 4" key="1">
    <citation type="submission" date="2019-06" db="EMBL/GenBank/DDBJ databases">
        <title>Whole genome sequence for Rhodospirillaceae sp. R148.</title>
        <authorList>
            <person name="Wang G."/>
        </authorList>
    </citation>
    <scope>NUCLEOTIDE SEQUENCE [LARGE SCALE GENOMIC DNA]</scope>
    <source>
        <strain evidence="3 4">R148</strain>
    </source>
</reference>
<dbReference type="SUPFAM" id="SSF56371">
    <property type="entry name" value="Ribosome inactivating proteins (RIP)"/>
    <property type="match status" value="1"/>
</dbReference>
<dbReference type="PANTHER" id="PTHR33453">
    <property type="match status" value="1"/>
</dbReference>
<dbReference type="GO" id="GO:0030598">
    <property type="term" value="F:rRNA N-glycosylase activity"/>
    <property type="evidence" value="ECO:0007669"/>
    <property type="project" value="InterPro"/>
</dbReference>
<sequence>MTKHEYRAIMVGIGQAMTVVKEGVGRVPIGHDGIRAWSTVTVAFWGERIELLIDAKNLYLQGFKNKANDWFIFKDIGAQGIVNPTGTIGYGTDYGALGLDRNGQIRLTRTDLGNALNTLYNYDKGKEQDTLKTPMWQCAVGLIEALRFRDVLHAVASEQAFDGSLLDWDRRTKDGDANVQVKLV</sequence>
<dbReference type="Pfam" id="PF00161">
    <property type="entry name" value="RIP"/>
    <property type="match status" value="1"/>
</dbReference>
<dbReference type="EMBL" id="VHSH01000001">
    <property type="protein sequence ID" value="TQV83611.1"/>
    <property type="molecule type" value="Genomic_DNA"/>
</dbReference>
<dbReference type="InterPro" id="IPR036041">
    <property type="entry name" value="Ribosome-inact_prot_sf"/>
</dbReference>
<evidence type="ECO:0000313" key="4">
    <source>
        <dbReference type="Proteomes" id="UP000315252"/>
    </source>
</evidence>
<comment type="caution">
    <text evidence="3">The sequence shown here is derived from an EMBL/GenBank/DDBJ whole genome shotgun (WGS) entry which is preliminary data.</text>
</comment>
<dbReference type="InterPro" id="IPR001574">
    <property type="entry name" value="Ribosome_inactivat_prot"/>
</dbReference>
<organism evidence="3 4">
    <name type="scientific">Denitrobaculum tricleocarpae</name>
    <dbReference type="NCBI Taxonomy" id="2591009"/>
    <lineage>
        <taxon>Bacteria</taxon>
        <taxon>Pseudomonadati</taxon>
        <taxon>Pseudomonadota</taxon>
        <taxon>Alphaproteobacteria</taxon>
        <taxon>Rhodospirillales</taxon>
        <taxon>Rhodospirillaceae</taxon>
        <taxon>Denitrobaculum</taxon>
    </lineage>
</organism>
<dbReference type="GO" id="GO:0017148">
    <property type="term" value="P:negative regulation of translation"/>
    <property type="evidence" value="ECO:0007669"/>
    <property type="project" value="InterPro"/>
</dbReference>
<name>A0A545U2B0_9PROT</name>
<gene>
    <name evidence="3" type="ORF">FKG95_03195</name>
</gene>
<keyword evidence="2" id="KW-0611">Plant defense</keyword>
<dbReference type="OrthoDB" id="9875808at2"/>
<dbReference type="GO" id="GO:0006952">
    <property type="term" value="P:defense response"/>
    <property type="evidence" value="ECO:0007669"/>
    <property type="project" value="UniProtKB-KW"/>
</dbReference>
<dbReference type="Proteomes" id="UP000315252">
    <property type="component" value="Unassembled WGS sequence"/>
</dbReference>
<evidence type="ECO:0000256" key="1">
    <source>
        <dbReference type="ARBA" id="ARBA00022801"/>
    </source>
</evidence>
<protein>
    <recommendedName>
        <fullName evidence="5">rRNA N-glycosidase</fullName>
    </recommendedName>
</protein>
<accession>A0A545U2B0</accession>
<dbReference type="InterPro" id="IPR016138">
    <property type="entry name" value="Ribosome_inactivat_prot_sub1"/>
</dbReference>
<dbReference type="AlphaFoldDB" id="A0A545U2B0"/>
<dbReference type="Gene3D" id="3.40.420.10">
    <property type="entry name" value="Ricin (A subunit), domain 1"/>
    <property type="match status" value="1"/>
</dbReference>
<evidence type="ECO:0000256" key="2">
    <source>
        <dbReference type="ARBA" id="ARBA00022821"/>
    </source>
</evidence>
<keyword evidence="4" id="KW-1185">Reference proteome</keyword>
<proteinExistence type="predicted"/>
<keyword evidence="1" id="KW-0378">Hydrolase</keyword>